<accession>A0A1M4SKB4</accession>
<name>A0A1M4SKB4_9FLAO</name>
<dbReference type="OrthoDB" id="1429333at2"/>
<organism evidence="1 2">
    <name type="scientific">Psychroflexus salarius</name>
    <dbReference type="NCBI Taxonomy" id="1155689"/>
    <lineage>
        <taxon>Bacteria</taxon>
        <taxon>Pseudomonadati</taxon>
        <taxon>Bacteroidota</taxon>
        <taxon>Flavobacteriia</taxon>
        <taxon>Flavobacteriales</taxon>
        <taxon>Flavobacteriaceae</taxon>
        <taxon>Psychroflexus</taxon>
    </lineage>
</organism>
<dbReference type="AlphaFoldDB" id="A0A1M4SKB4"/>
<gene>
    <name evidence="1" type="ORF">SAMN05444278_101202</name>
</gene>
<reference evidence="1 2" key="1">
    <citation type="submission" date="2016-11" db="EMBL/GenBank/DDBJ databases">
        <authorList>
            <person name="Jaros S."/>
            <person name="Januszkiewicz K."/>
            <person name="Wedrychowicz H."/>
        </authorList>
    </citation>
    <scope>NUCLEOTIDE SEQUENCE [LARGE SCALE GENOMIC DNA]</scope>
    <source>
        <strain evidence="1 2">DSM 25661</strain>
    </source>
</reference>
<dbReference type="Proteomes" id="UP000184462">
    <property type="component" value="Unassembled WGS sequence"/>
</dbReference>
<dbReference type="InterPro" id="IPR005901">
    <property type="entry name" value="GLPGLI"/>
</dbReference>
<keyword evidence="2" id="KW-1185">Reference proteome</keyword>
<evidence type="ECO:0000313" key="1">
    <source>
        <dbReference type="EMBL" id="SHE32598.1"/>
    </source>
</evidence>
<dbReference type="STRING" id="1155689.SAMN05444278_101202"/>
<dbReference type="EMBL" id="FQTW01000001">
    <property type="protein sequence ID" value="SHE32598.1"/>
    <property type="molecule type" value="Genomic_DNA"/>
</dbReference>
<dbReference type="NCBIfam" id="TIGR01200">
    <property type="entry name" value="GLPGLI"/>
    <property type="match status" value="1"/>
</dbReference>
<protein>
    <submittedName>
        <fullName evidence="1">GLPGLI family protein</fullName>
    </submittedName>
</protein>
<proteinExistence type="predicted"/>
<dbReference type="RefSeq" id="WP_073190786.1">
    <property type="nucleotide sequence ID" value="NZ_FQTW01000001.1"/>
</dbReference>
<sequence>MRQLFLLVFIFLQLSVHSQTYEAIYQFKVNKAHFKAHIEKKMSEGTDPTLLKKAFDKYLNSRPAKAKFVFNAERSFYEVVQDMGIQDRKRKLDPALRFAGGATKYYKTKDKDSTLMHIKRPYLDIKEFLLNVDPNPTSLLNDTKQIGKYQCYLAEVEVPSKHNFKLWYTPNIPISFNILNYSNLPGLLIKIESQLFTANLISFKEVEASALESPPTNLPQISLEAYQKMIDKVNPFKDN</sequence>
<evidence type="ECO:0000313" key="2">
    <source>
        <dbReference type="Proteomes" id="UP000184462"/>
    </source>
</evidence>